<evidence type="ECO:0000256" key="4">
    <source>
        <dbReference type="ARBA" id="ARBA00022475"/>
    </source>
</evidence>
<dbReference type="Gene3D" id="3.55.40.10">
    <property type="entry name" value="minor pseudopilin epsh domain"/>
    <property type="match status" value="1"/>
</dbReference>
<evidence type="ECO:0000256" key="11">
    <source>
        <dbReference type="ARBA" id="ARBA00023237"/>
    </source>
</evidence>
<evidence type="ECO:0000256" key="5">
    <source>
        <dbReference type="ARBA" id="ARBA00022481"/>
    </source>
</evidence>
<dbReference type="EMBL" id="SJZF01000024">
    <property type="protein sequence ID" value="TFU25367.1"/>
    <property type="molecule type" value="Genomic_DNA"/>
</dbReference>
<accession>A0A4Y9F868</accession>
<protein>
    <submittedName>
        <fullName evidence="13">Prepilin-type N-terminal cleavage/methylation domain-containing protein</fullName>
    </submittedName>
</protein>
<keyword evidence="9" id="KW-1133">Transmembrane helix</keyword>
<dbReference type="GO" id="GO:0015628">
    <property type="term" value="P:protein secretion by the type II secretion system"/>
    <property type="evidence" value="ECO:0007669"/>
    <property type="project" value="InterPro"/>
</dbReference>
<feature type="domain" description="General secretion pathway GspH" evidence="12">
    <location>
        <begin position="39"/>
        <end position="118"/>
    </location>
</feature>
<dbReference type="SUPFAM" id="SSF54523">
    <property type="entry name" value="Pili subunits"/>
    <property type="match status" value="1"/>
</dbReference>
<dbReference type="InterPro" id="IPR045584">
    <property type="entry name" value="Pilin-like"/>
</dbReference>
<comment type="subcellular location">
    <subcellularLocation>
        <location evidence="2">Cell inner membrane</location>
        <topology evidence="2">Single-pass membrane protein</topology>
    </subcellularLocation>
    <subcellularLocation>
        <location evidence="1">Cell outer membrane</location>
        <topology evidence="1">Single-pass membrane protein</topology>
    </subcellularLocation>
    <subcellularLocation>
        <location evidence="3">Periplasm</location>
    </subcellularLocation>
</comment>
<dbReference type="AlphaFoldDB" id="A0A4Y9F868"/>
<dbReference type="Proteomes" id="UP000297668">
    <property type="component" value="Unassembled WGS sequence"/>
</dbReference>
<evidence type="ECO:0000256" key="7">
    <source>
        <dbReference type="ARBA" id="ARBA00022692"/>
    </source>
</evidence>
<name>A0A4Y9F868_9DEIN</name>
<evidence type="ECO:0000256" key="6">
    <source>
        <dbReference type="ARBA" id="ARBA00022519"/>
    </source>
</evidence>
<evidence type="ECO:0000256" key="3">
    <source>
        <dbReference type="ARBA" id="ARBA00004418"/>
    </source>
</evidence>
<keyword evidence="11" id="KW-0998">Cell outer membrane</keyword>
<sequence length="140" mass="14593">MTLLELLVVIAILSVLLALVARSDWVAAFRLRSALSEARQAAALARTEAVRREAEAVLEVAGGGLRVFVDGNGNGQLDAGEPVLREFRLQGTAVEGGPWRFNGAGQPAGTGSLRLKAGRLEGLLCLRSGGAVEEVKGACN</sequence>
<keyword evidence="7" id="KW-0812">Transmembrane</keyword>
<evidence type="ECO:0000256" key="9">
    <source>
        <dbReference type="ARBA" id="ARBA00022989"/>
    </source>
</evidence>
<evidence type="ECO:0000313" key="14">
    <source>
        <dbReference type="Proteomes" id="UP000297668"/>
    </source>
</evidence>
<keyword evidence="8" id="KW-0574">Periplasm</keyword>
<dbReference type="NCBIfam" id="TIGR02532">
    <property type="entry name" value="IV_pilin_GFxxxE"/>
    <property type="match status" value="1"/>
</dbReference>
<dbReference type="InterPro" id="IPR012902">
    <property type="entry name" value="N_methyl_site"/>
</dbReference>
<evidence type="ECO:0000256" key="8">
    <source>
        <dbReference type="ARBA" id="ARBA00022764"/>
    </source>
</evidence>
<evidence type="ECO:0000259" key="12">
    <source>
        <dbReference type="Pfam" id="PF12019"/>
    </source>
</evidence>
<dbReference type="GO" id="GO:0042597">
    <property type="term" value="C:periplasmic space"/>
    <property type="evidence" value="ECO:0007669"/>
    <property type="project" value="UniProtKB-SubCell"/>
</dbReference>
<evidence type="ECO:0000256" key="1">
    <source>
        <dbReference type="ARBA" id="ARBA00004203"/>
    </source>
</evidence>
<evidence type="ECO:0000256" key="10">
    <source>
        <dbReference type="ARBA" id="ARBA00023136"/>
    </source>
</evidence>
<comment type="caution">
    <text evidence="13">The sequence shown here is derived from an EMBL/GenBank/DDBJ whole genome shotgun (WGS) entry which is preliminary data.</text>
</comment>
<gene>
    <name evidence="13" type="ORF">E0687_11255</name>
</gene>
<keyword evidence="10" id="KW-0472">Membrane</keyword>
<dbReference type="GO" id="GO:0009279">
    <property type="term" value="C:cell outer membrane"/>
    <property type="evidence" value="ECO:0007669"/>
    <property type="project" value="UniProtKB-SubCell"/>
</dbReference>
<proteinExistence type="predicted"/>
<organism evidence="13 14">
    <name type="scientific">Thermus tengchongensis</name>
    <dbReference type="NCBI Taxonomy" id="1214928"/>
    <lineage>
        <taxon>Bacteria</taxon>
        <taxon>Thermotogati</taxon>
        <taxon>Deinococcota</taxon>
        <taxon>Deinococci</taxon>
        <taxon>Thermales</taxon>
        <taxon>Thermaceae</taxon>
        <taxon>Thermus</taxon>
    </lineage>
</organism>
<keyword evidence="4" id="KW-1003">Cell membrane</keyword>
<keyword evidence="5" id="KW-0488">Methylation</keyword>
<dbReference type="GO" id="GO:0005886">
    <property type="term" value="C:plasma membrane"/>
    <property type="evidence" value="ECO:0007669"/>
    <property type="project" value="UniProtKB-SubCell"/>
</dbReference>
<evidence type="ECO:0000313" key="13">
    <source>
        <dbReference type="EMBL" id="TFU25367.1"/>
    </source>
</evidence>
<dbReference type="GO" id="GO:0015627">
    <property type="term" value="C:type II protein secretion system complex"/>
    <property type="evidence" value="ECO:0007669"/>
    <property type="project" value="InterPro"/>
</dbReference>
<dbReference type="InterPro" id="IPR022346">
    <property type="entry name" value="T2SS_GspH"/>
</dbReference>
<dbReference type="Pfam" id="PF12019">
    <property type="entry name" value="GspH"/>
    <property type="match status" value="1"/>
</dbReference>
<keyword evidence="6" id="KW-0997">Cell inner membrane</keyword>
<reference evidence="13 14" key="1">
    <citation type="submission" date="2019-03" db="EMBL/GenBank/DDBJ databases">
        <title>Thermus tengchongensis species for the arsenic transformation mechanism.</title>
        <authorList>
            <person name="Yuan G.C."/>
        </authorList>
    </citation>
    <scope>NUCLEOTIDE SEQUENCE [LARGE SCALE GENOMIC DNA]</scope>
    <source>
        <strain evidence="13 14">15W</strain>
    </source>
</reference>
<evidence type="ECO:0000256" key="2">
    <source>
        <dbReference type="ARBA" id="ARBA00004377"/>
    </source>
</evidence>